<dbReference type="InterPro" id="IPR000228">
    <property type="entry name" value="RNA3'_term_phos_cyc"/>
</dbReference>
<organism evidence="12 13">
    <name type="scientific">Edaphochlamys debaryana</name>
    <dbReference type="NCBI Taxonomy" id="47281"/>
    <lineage>
        <taxon>Eukaryota</taxon>
        <taxon>Viridiplantae</taxon>
        <taxon>Chlorophyta</taxon>
        <taxon>core chlorophytes</taxon>
        <taxon>Chlorophyceae</taxon>
        <taxon>CS clade</taxon>
        <taxon>Chlamydomonadales</taxon>
        <taxon>Chlamydomonadales incertae sedis</taxon>
        <taxon>Edaphochlamys</taxon>
    </lineage>
</organism>
<sequence>MEAGMRVVDGSMLEGGGQILRNASALAALTGWPLRVDAIRAKRSRPGLQPQHLTGLRLVEGVCGGQLAGGEVGSCSITLRPGPGSPRCGRYSADTRTAGSCTLMVQAAMPVCVFAEPPPPADNANAVVGPSGRPCCHLELRGGTDADMAPPAGYLTDVLAPLLKRLYGDLMSDLDVKVVRRGFYPKGQGVLEATLPALPPGARLPPISLTDRGKITQVTIHAFSAGRLPPHVAQRMAAAAEAALRRGLRRVGAAAGGVTVPIAVEAVVEPPERAFGDGCGILLFADTDTGCRLGASAKGERGVPAEEVGERAAAELLDALESGACVDQWMQDQLVVWMALGSGTSRVAMSPPSLHTRTAMVVAEALLPGVRFRLRRPGAAGDEAAEAVGGSEGEEGVKKGGGSGAAGGGGKGKKGKGGKGGGGGGREEGYGQESPYEGGVWLVECDGAGWTVGRRGGEAAGPGGEA</sequence>
<dbReference type="InterPro" id="IPR023797">
    <property type="entry name" value="RNA3'_phos_cyclase_dom"/>
</dbReference>
<comment type="function">
    <text evidence="8">Catalyzes the conversion of 3'-phosphate to a 2',3'-cyclic phosphodiester at the end of RNA. The mechanism of action of the enzyme occurs in 3 steps: (A) adenylation of the enzyme by ATP; (B) transfer of adenylate to an RNA-N3'P to produce RNA-N3'PP5'A; (C) and attack of the adjacent 2'-hydroxyl on the 3'-phosphorus in the diester linkage to produce the cyclic end product. Likely functions in some aspects of cellular RNA processing. Function plays an important role in regulating axon regeneration by inhibiting central nervous system (CNS) axon regeneration following optic nerve injury.</text>
</comment>
<keyword evidence="4" id="KW-0436">Ligase</keyword>
<proteinExistence type="inferred from homology"/>
<dbReference type="SUPFAM" id="SSF55205">
    <property type="entry name" value="EPT/RTPC-like"/>
    <property type="match status" value="1"/>
</dbReference>
<dbReference type="PANTHER" id="PTHR11096">
    <property type="entry name" value="RNA 3' TERMINAL PHOSPHATE CYCLASE"/>
    <property type="match status" value="1"/>
</dbReference>
<dbReference type="AlphaFoldDB" id="A0A835Y5R5"/>
<feature type="domain" description="RNA 3'-terminal phosphate cyclase" evidence="10">
    <location>
        <begin position="13"/>
        <end position="368"/>
    </location>
</feature>
<dbReference type="Pfam" id="PF05189">
    <property type="entry name" value="RTC_insert"/>
    <property type="match status" value="1"/>
</dbReference>
<evidence type="ECO:0000256" key="5">
    <source>
        <dbReference type="ARBA" id="ARBA00022741"/>
    </source>
</evidence>
<feature type="region of interest" description="Disordered" evidence="9">
    <location>
        <begin position="379"/>
        <end position="435"/>
    </location>
</feature>
<evidence type="ECO:0000259" key="10">
    <source>
        <dbReference type="Pfam" id="PF01137"/>
    </source>
</evidence>
<dbReference type="GO" id="GO:0006396">
    <property type="term" value="P:RNA processing"/>
    <property type="evidence" value="ECO:0007669"/>
    <property type="project" value="InterPro"/>
</dbReference>
<comment type="catalytic activity">
    <reaction evidence="6">
        <text>a 3'-end 3'-phospho-ribonucleotide-RNA + ATP = a 3'-end 2',3'-cyclophospho-ribonucleotide-RNA + AMP + diphosphate</text>
        <dbReference type="Rhea" id="RHEA:23976"/>
        <dbReference type="Rhea" id="RHEA-COMP:10463"/>
        <dbReference type="Rhea" id="RHEA-COMP:10464"/>
        <dbReference type="ChEBI" id="CHEBI:30616"/>
        <dbReference type="ChEBI" id="CHEBI:33019"/>
        <dbReference type="ChEBI" id="CHEBI:83062"/>
        <dbReference type="ChEBI" id="CHEBI:83064"/>
        <dbReference type="ChEBI" id="CHEBI:456215"/>
        <dbReference type="EC" id="6.5.1.4"/>
    </reaction>
</comment>
<dbReference type="EC" id="6.5.1.4" evidence="2"/>
<evidence type="ECO:0000256" key="2">
    <source>
        <dbReference type="ARBA" id="ARBA00012725"/>
    </source>
</evidence>
<keyword evidence="5" id="KW-0547">Nucleotide-binding</keyword>
<feature type="domain" description="RNA 3'-terminal phosphate cyclase insert" evidence="11">
    <location>
        <begin position="210"/>
        <end position="320"/>
    </location>
</feature>
<dbReference type="InterPro" id="IPR017770">
    <property type="entry name" value="RNA3'_term_phos_cyc_type_1"/>
</dbReference>
<evidence type="ECO:0000256" key="7">
    <source>
        <dbReference type="ARBA" id="ARBA00032543"/>
    </source>
</evidence>
<evidence type="ECO:0000313" key="12">
    <source>
        <dbReference type="EMBL" id="KAG2496516.1"/>
    </source>
</evidence>
<protein>
    <recommendedName>
        <fullName evidence="3">RNA 3'-terminal phosphate cyclase</fullName>
        <ecNumber evidence="2">6.5.1.4</ecNumber>
    </recommendedName>
    <alternativeName>
        <fullName evidence="7">RNA terminal phosphate cyclase domain-containing protein 1</fullName>
    </alternativeName>
</protein>
<reference evidence="12" key="1">
    <citation type="journal article" date="2020" name="bioRxiv">
        <title>Comparative genomics of Chlamydomonas.</title>
        <authorList>
            <person name="Craig R.J."/>
            <person name="Hasan A.R."/>
            <person name="Ness R.W."/>
            <person name="Keightley P.D."/>
        </authorList>
    </citation>
    <scope>NUCLEOTIDE SEQUENCE</scope>
    <source>
        <strain evidence="12">CCAP 11/70</strain>
    </source>
</reference>
<accession>A0A835Y5R5</accession>
<dbReference type="OrthoDB" id="25029at2759"/>
<dbReference type="InterPro" id="IPR013791">
    <property type="entry name" value="RNA3'-term_phos_cycl_insert"/>
</dbReference>
<evidence type="ECO:0000313" key="13">
    <source>
        <dbReference type="Proteomes" id="UP000612055"/>
    </source>
</evidence>
<dbReference type="InterPro" id="IPR036553">
    <property type="entry name" value="RPTC_insert"/>
</dbReference>
<dbReference type="Gene3D" id="3.65.10.20">
    <property type="entry name" value="RNA 3'-terminal phosphate cyclase domain"/>
    <property type="match status" value="1"/>
</dbReference>
<gene>
    <name evidence="12" type="ORF">HYH03_005340</name>
</gene>
<evidence type="ECO:0000256" key="1">
    <source>
        <dbReference type="ARBA" id="ARBA00009206"/>
    </source>
</evidence>
<evidence type="ECO:0000256" key="4">
    <source>
        <dbReference type="ARBA" id="ARBA00022598"/>
    </source>
</evidence>
<dbReference type="GO" id="GO:0003963">
    <property type="term" value="F:RNA-3'-phosphate cyclase activity"/>
    <property type="evidence" value="ECO:0007669"/>
    <property type="project" value="UniProtKB-EC"/>
</dbReference>
<keyword evidence="13" id="KW-1185">Reference proteome</keyword>
<evidence type="ECO:0000256" key="3">
    <source>
        <dbReference type="ARBA" id="ARBA00021428"/>
    </source>
</evidence>
<dbReference type="InterPro" id="IPR013792">
    <property type="entry name" value="RNA3'P_cycl/enolpyr_Trfase_a/b"/>
</dbReference>
<name>A0A835Y5R5_9CHLO</name>
<dbReference type="Pfam" id="PF01137">
    <property type="entry name" value="RTC"/>
    <property type="match status" value="1"/>
</dbReference>
<dbReference type="FunFam" id="3.30.360.20:FF:000002">
    <property type="entry name" value="RNA terminal phosphate cyclase-like 1"/>
    <property type="match status" value="1"/>
</dbReference>
<dbReference type="PANTHER" id="PTHR11096:SF0">
    <property type="entry name" value="RNA 3'-TERMINAL PHOSPHATE CYCLASE"/>
    <property type="match status" value="1"/>
</dbReference>
<evidence type="ECO:0000259" key="11">
    <source>
        <dbReference type="Pfam" id="PF05189"/>
    </source>
</evidence>
<dbReference type="GO" id="GO:0005634">
    <property type="term" value="C:nucleus"/>
    <property type="evidence" value="ECO:0007669"/>
    <property type="project" value="TreeGrafter"/>
</dbReference>
<dbReference type="EMBL" id="JAEHOE010000018">
    <property type="protein sequence ID" value="KAG2496516.1"/>
    <property type="molecule type" value="Genomic_DNA"/>
</dbReference>
<dbReference type="GO" id="GO:0000166">
    <property type="term" value="F:nucleotide binding"/>
    <property type="evidence" value="ECO:0007669"/>
    <property type="project" value="UniProtKB-KW"/>
</dbReference>
<evidence type="ECO:0000256" key="8">
    <source>
        <dbReference type="ARBA" id="ARBA00045867"/>
    </source>
</evidence>
<evidence type="ECO:0000256" key="9">
    <source>
        <dbReference type="SAM" id="MobiDB-lite"/>
    </source>
</evidence>
<dbReference type="Proteomes" id="UP000612055">
    <property type="component" value="Unassembled WGS sequence"/>
</dbReference>
<feature type="compositionally biased region" description="Gly residues" evidence="9">
    <location>
        <begin position="399"/>
        <end position="410"/>
    </location>
</feature>
<comment type="similarity">
    <text evidence="1">Belongs to the RNA 3'-terminal cyclase family. Type 1 subfamily.</text>
</comment>
<dbReference type="Gene3D" id="3.30.360.20">
    <property type="entry name" value="RNA 3'-terminal phosphate cyclase, insert domain"/>
    <property type="match status" value="1"/>
</dbReference>
<dbReference type="SUPFAM" id="SSF52913">
    <property type="entry name" value="RNA 3'-terminal phosphate cyclase, RPTC, insert domain"/>
    <property type="match status" value="1"/>
</dbReference>
<evidence type="ECO:0000256" key="6">
    <source>
        <dbReference type="ARBA" id="ARBA00024481"/>
    </source>
</evidence>
<comment type="caution">
    <text evidence="12">The sequence shown here is derived from an EMBL/GenBank/DDBJ whole genome shotgun (WGS) entry which is preliminary data.</text>
</comment>
<dbReference type="InterPro" id="IPR037136">
    <property type="entry name" value="RNA3'_phos_cyclase_dom_sf"/>
</dbReference>
<dbReference type="NCBIfam" id="TIGR03399">
    <property type="entry name" value="RNA_3prim_cycl"/>
    <property type="match status" value="1"/>
</dbReference>
<feature type="compositionally biased region" description="Low complexity" evidence="9">
    <location>
        <begin position="379"/>
        <end position="389"/>
    </location>
</feature>